<keyword evidence="2 11" id="KW-1003">Cell membrane</keyword>
<dbReference type="InterPro" id="IPR003820">
    <property type="entry name" value="KdpC"/>
</dbReference>
<evidence type="ECO:0000256" key="4">
    <source>
        <dbReference type="ARBA" id="ARBA00022692"/>
    </source>
</evidence>
<dbReference type="EMBL" id="DXAN01000003">
    <property type="protein sequence ID" value="HJA07806.1"/>
    <property type="molecule type" value="Genomic_DNA"/>
</dbReference>
<evidence type="ECO:0000256" key="11">
    <source>
        <dbReference type="HAMAP-Rule" id="MF_00276"/>
    </source>
</evidence>
<keyword evidence="6 11" id="KW-0067">ATP-binding</keyword>
<keyword evidence="9 11" id="KW-0406">Ion transport</keyword>
<keyword evidence="3 11" id="KW-0633">Potassium transport</keyword>
<gene>
    <name evidence="11" type="primary">kdpC</name>
    <name evidence="12" type="ORF">H9962_01245</name>
</gene>
<dbReference type="Pfam" id="PF02669">
    <property type="entry name" value="KdpC"/>
    <property type="match status" value="1"/>
</dbReference>
<comment type="caution">
    <text evidence="12">The sequence shown here is derived from an EMBL/GenBank/DDBJ whole genome shotgun (WGS) entry which is preliminary data.</text>
</comment>
<dbReference type="NCBIfam" id="TIGR00681">
    <property type="entry name" value="kdpC"/>
    <property type="match status" value="1"/>
</dbReference>
<evidence type="ECO:0000256" key="1">
    <source>
        <dbReference type="ARBA" id="ARBA00022448"/>
    </source>
</evidence>
<keyword evidence="1 11" id="KW-0813">Transport</keyword>
<evidence type="ECO:0000256" key="6">
    <source>
        <dbReference type="ARBA" id="ARBA00022840"/>
    </source>
</evidence>
<dbReference type="PANTHER" id="PTHR30042">
    <property type="entry name" value="POTASSIUM-TRANSPORTING ATPASE C CHAIN"/>
    <property type="match status" value="1"/>
</dbReference>
<dbReference type="AlphaFoldDB" id="A0A9D2HCU5"/>
<dbReference type="PANTHER" id="PTHR30042:SF2">
    <property type="entry name" value="POTASSIUM-TRANSPORTING ATPASE KDPC SUBUNIT"/>
    <property type="match status" value="1"/>
</dbReference>
<reference evidence="12" key="1">
    <citation type="journal article" date="2021" name="PeerJ">
        <title>Extensive microbial diversity within the chicken gut microbiome revealed by metagenomics and culture.</title>
        <authorList>
            <person name="Gilroy R."/>
            <person name="Ravi A."/>
            <person name="Getino M."/>
            <person name="Pursley I."/>
            <person name="Horton D.L."/>
            <person name="Alikhan N.F."/>
            <person name="Baker D."/>
            <person name="Gharbi K."/>
            <person name="Hall N."/>
            <person name="Watson M."/>
            <person name="Adriaenssens E.M."/>
            <person name="Foster-Nyarko E."/>
            <person name="Jarju S."/>
            <person name="Secka A."/>
            <person name="Antonio M."/>
            <person name="Oren A."/>
            <person name="Chaudhuri R.R."/>
            <person name="La Ragione R."/>
            <person name="Hildebrand F."/>
            <person name="Pallen M.J."/>
        </authorList>
    </citation>
    <scope>NUCLEOTIDE SEQUENCE</scope>
    <source>
        <strain evidence="12">CHK186-16707</strain>
    </source>
</reference>
<dbReference type="NCBIfam" id="NF010600">
    <property type="entry name" value="PRK13995.1"/>
    <property type="match status" value="1"/>
</dbReference>
<accession>A0A9D2HCU5</accession>
<dbReference type="GO" id="GO:0005886">
    <property type="term" value="C:plasma membrane"/>
    <property type="evidence" value="ECO:0007669"/>
    <property type="project" value="UniProtKB-SubCell"/>
</dbReference>
<dbReference type="Proteomes" id="UP000824225">
    <property type="component" value="Unassembled WGS sequence"/>
</dbReference>
<evidence type="ECO:0000256" key="7">
    <source>
        <dbReference type="ARBA" id="ARBA00022958"/>
    </source>
</evidence>
<evidence type="ECO:0000313" key="13">
    <source>
        <dbReference type="Proteomes" id="UP000824225"/>
    </source>
</evidence>
<name>A0A9D2HCU5_9BACT</name>
<proteinExistence type="inferred from homology"/>
<dbReference type="GO" id="GO:0005524">
    <property type="term" value="F:ATP binding"/>
    <property type="evidence" value="ECO:0007669"/>
    <property type="project" value="UniProtKB-UniRule"/>
</dbReference>
<evidence type="ECO:0000256" key="9">
    <source>
        <dbReference type="ARBA" id="ARBA00023065"/>
    </source>
</evidence>
<comment type="similarity">
    <text evidence="11">Belongs to the KdpC family.</text>
</comment>
<dbReference type="GO" id="GO:0008556">
    <property type="term" value="F:P-type potassium transmembrane transporter activity"/>
    <property type="evidence" value="ECO:0007669"/>
    <property type="project" value="InterPro"/>
</dbReference>
<keyword evidence="4 11" id="KW-0812">Transmembrane</keyword>
<sequence length="208" mass="22185">MVNEIKKPVLLTLVLLIICGLAYPVLMTGLSQAIFPEKANGSLIEVNGHAVGSKLVGQAFTDARFMKCRPSAYNYNTYTQADRDSGSYAGVASGSQNFGPTNPALAERVEKDLEEFLRNNPSVSKEDIPTDLLTASGSGLEPYISPAAAAIQIPAMAEATGLSKERLEAIVKRHTRGKFLGIFGGETVNVLMVNLDIAGELGLLQTSR</sequence>
<protein>
    <recommendedName>
        <fullName evidence="11">Potassium-transporting ATPase KdpC subunit</fullName>
    </recommendedName>
    <alternativeName>
        <fullName evidence="11">ATP phosphohydrolase [potassium-transporting] C chain</fullName>
    </alternativeName>
    <alternativeName>
        <fullName evidence="11">Potassium-binding and translocating subunit C</fullName>
    </alternativeName>
    <alternativeName>
        <fullName evidence="11">Potassium-translocating ATPase C chain</fullName>
    </alternativeName>
</protein>
<keyword evidence="5 11" id="KW-0547">Nucleotide-binding</keyword>
<evidence type="ECO:0000256" key="3">
    <source>
        <dbReference type="ARBA" id="ARBA00022538"/>
    </source>
</evidence>
<comment type="function">
    <text evidence="11">Part of the high-affinity ATP-driven potassium transport (or Kdp) system, which catalyzes the hydrolysis of ATP coupled with the electrogenic transport of potassium into the cytoplasm. This subunit acts as a catalytic chaperone that increases the ATP-binding affinity of the ATP-hydrolyzing subunit KdpB by the formation of a transient KdpB/KdpC/ATP ternary complex.</text>
</comment>
<comment type="subunit">
    <text evidence="11">The system is composed of three essential subunits: KdpA, KdpB and KdpC.</text>
</comment>
<organism evidence="12 13">
    <name type="scientific">Candidatus Mailhella merdigallinarum</name>
    <dbReference type="NCBI Taxonomy" id="2838658"/>
    <lineage>
        <taxon>Bacteria</taxon>
        <taxon>Pseudomonadati</taxon>
        <taxon>Thermodesulfobacteriota</taxon>
        <taxon>Desulfovibrionia</taxon>
        <taxon>Desulfovibrionales</taxon>
        <taxon>Desulfovibrionaceae</taxon>
        <taxon>Mailhella</taxon>
    </lineage>
</organism>
<dbReference type="NCBIfam" id="NF001454">
    <property type="entry name" value="PRK00315.1"/>
    <property type="match status" value="1"/>
</dbReference>
<evidence type="ECO:0000256" key="5">
    <source>
        <dbReference type="ARBA" id="ARBA00022741"/>
    </source>
</evidence>
<dbReference type="HAMAP" id="MF_00276">
    <property type="entry name" value="KdpC"/>
    <property type="match status" value="1"/>
</dbReference>
<keyword evidence="10 11" id="KW-0472">Membrane</keyword>
<evidence type="ECO:0000256" key="8">
    <source>
        <dbReference type="ARBA" id="ARBA00022989"/>
    </source>
</evidence>
<evidence type="ECO:0000256" key="10">
    <source>
        <dbReference type="ARBA" id="ARBA00023136"/>
    </source>
</evidence>
<keyword evidence="8 11" id="KW-1133">Transmembrane helix</keyword>
<dbReference type="PIRSF" id="PIRSF001296">
    <property type="entry name" value="K_ATPase_KdpC"/>
    <property type="match status" value="1"/>
</dbReference>
<reference evidence="12" key="2">
    <citation type="submission" date="2021-04" db="EMBL/GenBank/DDBJ databases">
        <authorList>
            <person name="Gilroy R."/>
        </authorList>
    </citation>
    <scope>NUCLEOTIDE SEQUENCE</scope>
    <source>
        <strain evidence="12">CHK186-16707</strain>
    </source>
</reference>
<keyword evidence="7 11" id="KW-0630">Potassium</keyword>
<evidence type="ECO:0000256" key="2">
    <source>
        <dbReference type="ARBA" id="ARBA00022475"/>
    </source>
</evidence>
<comment type="subcellular location">
    <subcellularLocation>
        <location evidence="11">Cell membrane</location>
        <topology evidence="11">Single-pass membrane protein</topology>
    </subcellularLocation>
</comment>
<evidence type="ECO:0000313" key="12">
    <source>
        <dbReference type="EMBL" id="HJA07806.1"/>
    </source>
</evidence>